<evidence type="ECO:0000313" key="11">
    <source>
        <dbReference type="EMBL" id="KAI9263167.1"/>
    </source>
</evidence>
<evidence type="ECO:0000256" key="5">
    <source>
        <dbReference type="ARBA" id="ARBA00023180"/>
    </source>
</evidence>
<feature type="domain" description="Copper acquisition factor BIM1-like" evidence="10">
    <location>
        <begin position="15"/>
        <end position="156"/>
    </location>
</feature>
<feature type="non-terminal residue" evidence="11">
    <location>
        <position position="1"/>
    </location>
</feature>
<keyword evidence="12" id="KW-1185">Reference proteome</keyword>
<keyword evidence="2" id="KW-1003">Cell membrane</keyword>
<feature type="chain" id="PRO_5041913244" description="Copper acquisition factor BIM1-like domain-containing protein" evidence="9">
    <location>
        <begin position="17"/>
        <end position="176"/>
    </location>
</feature>
<evidence type="ECO:0000259" key="10">
    <source>
        <dbReference type="Pfam" id="PF20238"/>
    </source>
</evidence>
<dbReference type="GO" id="GO:0012505">
    <property type="term" value="C:endomembrane system"/>
    <property type="evidence" value="ECO:0007669"/>
    <property type="project" value="UniProtKB-SubCell"/>
</dbReference>
<dbReference type="AlphaFoldDB" id="A0AAD5K9P5"/>
<evidence type="ECO:0000256" key="2">
    <source>
        <dbReference type="ARBA" id="ARBA00022475"/>
    </source>
</evidence>
<dbReference type="InterPro" id="IPR046530">
    <property type="entry name" value="BIM1-like_dom"/>
</dbReference>
<evidence type="ECO:0000256" key="9">
    <source>
        <dbReference type="SAM" id="SignalP"/>
    </source>
</evidence>
<feature type="signal peptide" evidence="9">
    <location>
        <begin position="1"/>
        <end position="16"/>
    </location>
</feature>
<dbReference type="InterPro" id="IPR046936">
    <property type="entry name" value="BIM1-like"/>
</dbReference>
<feature type="non-terminal residue" evidence="11">
    <location>
        <position position="176"/>
    </location>
</feature>
<dbReference type="Pfam" id="PF20238">
    <property type="entry name" value="BIM1-like_dom"/>
    <property type="match status" value="1"/>
</dbReference>
<sequence length="176" mass="18064">VAIAIAGLTVLQSVSAHYQLTYPQSRGFNEDREPTAPCGGFDSVSSRSQFPLQNGFVQINSGHTDYTYEVKLVTNSTNPTASDFTSAPTVAKGSRNYPADACLPIDLGNVQGLSAGTNATIQVVYDGGDGLLYQCADVTLAENPSSFNTTACVNADGSNPTAAPSNGGSDESGASG</sequence>
<keyword evidence="6" id="KW-0449">Lipoprotein</keyword>
<dbReference type="EMBL" id="JAIXMP010000013">
    <property type="protein sequence ID" value="KAI9263167.1"/>
    <property type="molecule type" value="Genomic_DNA"/>
</dbReference>
<comment type="subcellular location">
    <subcellularLocation>
        <location evidence="1">Cell membrane</location>
    </subcellularLocation>
    <subcellularLocation>
        <location evidence="7">Endomembrane system</location>
        <topology evidence="7">Lipid-anchor</topology>
    </subcellularLocation>
</comment>
<dbReference type="PANTHER" id="PTHR34992">
    <property type="entry name" value="HYPHAL ANASTAMOSIS-7 PROTEIN"/>
    <property type="match status" value="1"/>
</dbReference>
<comment type="caution">
    <text evidence="11">The sequence shown here is derived from an EMBL/GenBank/DDBJ whole genome shotgun (WGS) entry which is preliminary data.</text>
</comment>
<accession>A0AAD5K9P5</accession>
<dbReference type="Proteomes" id="UP001209540">
    <property type="component" value="Unassembled WGS sequence"/>
</dbReference>
<organism evidence="11 12">
    <name type="scientific">Phascolomyces articulosus</name>
    <dbReference type="NCBI Taxonomy" id="60185"/>
    <lineage>
        <taxon>Eukaryota</taxon>
        <taxon>Fungi</taxon>
        <taxon>Fungi incertae sedis</taxon>
        <taxon>Mucoromycota</taxon>
        <taxon>Mucoromycotina</taxon>
        <taxon>Mucoromycetes</taxon>
        <taxon>Mucorales</taxon>
        <taxon>Lichtheimiaceae</taxon>
        <taxon>Phascolomyces</taxon>
    </lineage>
</organism>
<gene>
    <name evidence="11" type="ORF">BDA99DRAFT_407798</name>
</gene>
<protein>
    <recommendedName>
        <fullName evidence="10">Copper acquisition factor BIM1-like domain-containing protein</fullName>
    </recommendedName>
</protein>
<evidence type="ECO:0000256" key="3">
    <source>
        <dbReference type="ARBA" id="ARBA00022729"/>
    </source>
</evidence>
<dbReference type="GO" id="GO:0005886">
    <property type="term" value="C:plasma membrane"/>
    <property type="evidence" value="ECO:0007669"/>
    <property type="project" value="UniProtKB-SubCell"/>
</dbReference>
<name>A0AAD5K9P5_9FUNG</name>
<evidence type="ECO:0000256" key="8">
    <source>
        <dbReference type="SAM" id="MobiDB-lite"/>
    </source>
</evidence>
<evidence type="ECO:0000256" key="4">
    <source>
        <dbReference type="ARBA" id="ARBA00023136"/>
    </source>
</evidence>
<keyword evidence="5" id="KW-0325">Glycoprotein</keyword>
<dbReference type="CDD" id="cd21176">
    <property type="entry name" value="LPMO_auxiliary-like"/>
    <property type="match status" value="1"/>
</dbReference>
<evidence type="ECO:0000313" key="12">
    <source>
        <dbReference type="Proteomes" id="UP001209540"/>
    </source>
</evidence>
<feature type="region of interest" description="Disordered" evidence="8">
    <location>
        <begin position="156"/>
        <end position="176"/>
    </location>
</feature>
<reference evidence="11" key="1">
    <citation type="journal article" date="2022" name="IScience">
        <title>Evolution of zygomycete secretomes and the origins of terrestrial fungal ecologies.</title>
        <authorList>
            <person name="Chang Y."/>
            <person name="Wang Y."/>
            <person name="Mondo S."/>
            <person name="Ahrendt S."/>
            <person name="Andreopoulos W."/>
            <person name="Barry K."/>
            <person name="Beard J."/>
            <person name="Benny G.L."/>
            <person name="Blankenship S."/>
            <person name="Bonito G."/>
            <person name="Cuomo C."/>
            <person name="Desiro A."/>
            <person name="Gervers K.A."/>
            <person name="Hundley H."/>
            <person name="Kuo A."/>
            <person name="LaButti K."/>
            <person name="Lang B.F."/>
            <person name="Lipzen A."/>
            <person name="O'Donnell K."/>
            <person name="Pangilinan J."/>
            <person name="Reynolds N."/>
            <person name="Sandor L."/>
            <person name="Smith M.E."/>
            <person name="Tsang A."/>
            <person name="Grigoriev I.V."/>
            <person name="Stajich J.E."/>
            <person name="Spatafora J.W."/>
        </authorList>
    </citation>
    <scope>NUCLEOTIDE SEQUENCE</scope>
    <source>
        <strain evidence="11">RSA 2281</strain>
    </source>
</reference>
<evidence type="ECO:0000256" key="7">
    <source>
        <dbReference type="ARBA" id="ARBA00037868"/>
    </source>
</evidence>
<evidence type="ECO:0000256" key="1">
    <source>
        <dbReference type="ARBA" id="ARBA00004236"/>
    </source>
</evidence>
<proteinExistence type="predicted"/>
<keyword evidence="4" id="KW-0472">Membrane</keyword>
<reference evidence="11" key="2">
    <citation type="submission" date="2023-02" db="EMBL/GenBank/DDBJ databases">
        <authorList>
            <consortium name="DOE Joint Genome Institute"/>
            <person name="Mondo S.J."/>
            <person name="Chang Y."/>
            <person name="Wang Y."/>
            <person name="Ahrendt S."/>
            <person name="Andreopoulos W."/>
            <person name="Barry K."/>
            <person name="Beard J."/>
            <person name="Benny G.L."/>
            <person name="Blankenship S."/>
            <person name="Bonito G."/>
            <person name="Cuomo C."/>
            <person name="Desiro A."/>
            <person name="Gervers K.A."/>
            <person name="Hundley H."/>
            <person name="Kuo A."/>
            <person name="LaButti K."/>
            <person name="Lang B.F."/>
            <person name="Lipzen A."/>
            <person name="O'Donnell K."/>
            <person name="Pangilinan J."/>
            <person name="Reynolds N."/>
            <person name="Sandor L."/>
            <person name="Smith M.W."/>
            <person name="Tsang A."/>
            <person name="Grigoriev I.V."/>
            <person name="Stajich J.E."/>
            <person name="Spatafora J.W."/>
        </authorList>
    </citation>
    <scope>NUCLEOTIDE SEQUENCE</scope>
    <source>
        <strain evidence="11">RSA 2281</strain>
    </source>
</reference>
<evidence type="ECO:0000256" key="6">
    <source>
        <dbReference type="ARBA" id="ARBA00023288"/>
    </source>
</evidence>
<keyword evidence="3 9" id="KW-0732">Signal</keyword>